<accession>A0A0J7KW45</accession>
<sequence>MKNIIFLILLGPLLFSQNFQTKDSLKVLAKSNFKSMEVFENKNGKLTPTRNYSYDKNKNEITIKNVSDKNKEWIKTVVQLDDTYRIIQENKIIEGMMISEKENKLVKKQVSKIKQYTYVYNSIQIESYNNEGHLYKKEFNLVDDKDRLIYSTLLLNASSDIVVAQTERYNWIDNNSYDYEKLTFNAPKSRVEGVYKLNPYGDRHSFKGSMTINDKTELLDFSLEEKIKKFDSKGNLMKIYILDNGKENILEKRKIVY</sequence>
<dbReference type="EMBL" id="LFND01000005">
    <property type="protein sequence ID" value="KMQ61345.1"/>
    <property type="molecule type" value="Genomic_DNA"/>
</dbReference>
<comment type="caution">
    <text evidence="1">The sequence shown here is derived from an EMBL/GenBank/DDBJ whole genome shotgun (WGS) entry which is preliminary data.</text>
</comment>
<evidence type="ECO:0000313" key="1">
    <source>
        <dbReference type="EMBL" id="KMQ61345.1"/>
    </source>
</evidence>
<dbReference type="PATRIC" id="fig|558151.6.peg.3174"/>
<evidence type="ECO:0000313" key="2">
    <source>
        <dbReference type="Proteomes" id="UP000036261"/>
    </source>
</evidence>
<gene>
    <name evidence="1" type="ORF">ACM46_15015</name>
</gene>
<organism evidence="1 2">
    <name type="scientific">Chryseobacterium angstadtii</name>
    <dbReference type="NCBI Taxonomy" id="558151"/>
    <lineage>
        <taxon>Bacteria</taxon>
        <taxon>Pseudomonadati</taxon>
        <taxon>Bacteroidota</taxon>
        <taxon>Flavobacteriia</taxon>
        <taxon>Flavobacteriales</taxon>
        <taxon>Weeksellaceae</taxon>
        <taxon>Chryseobacterium group</taxon>
        <taxon>Chryseobacterium</taxon>
    </lineage>
</organism>
<dbReference type="OrthoDB" id="1243702at2"/>
<protein>
    <submittedName>
        <fullName evidence="1">Uncharacterized protein</fullName>
    </submittedName>
</protein>
<dbReference type="STRING" id="558151.ACM46_15015"/>
<proteinExistence type="predicted"/>
<reference evidence="1 2" key="1">
    <citation type="journal article" date="2013" name="Int. J. Syst. Evol. Microbiol.">
        <title>Chryseobacterium angstadtii sp. nov., isolated from a newt tank.</title>
        <authorList>
            <person name="Kirk K.E."/>
            <person name="Hoffman J.A."/>
            <person name="Smith K.A."/>
            <person name="Strahan B.L."/>
            <person name="Failor K.C."/>
            <person name="Krebs J.E."/>
            <person name="Gale A.N."/>
            <person name="Do T.D."/>
            <person name="Sontag T.C."/>
            <person name="Batties A.M."/>
            <person name="Mistiszyn K."/>
            <person name="Newman J.D."/>
        </authorList>
    </citation>
    <scope>NUCLEOTIDE SEQUENCE [LARGE SCALE GENOMIC DNA]</scope>
    <source>
        <strain evidence="1 2">KM</strain>
    </source>
</reference>
<name>A0A0J7KW45_9FLAO</name>
<dbReference type="AlphaFoldDB" id="A0A0J7KW45"/>
<dbReference type="RefSeq" id="WP_048507510.1">
    <property type="nucleotide sequence ID" value="NZ_LFND01000005.1"/>
</dbReference>
<keyword evidence="2" id="KW-1185">Reference proteome</keyword>
<dbReference type="Proteomes" id="UP000036261">
    <property type="component" value="Unassembled WGS sequence"/>
</dbReference>